<evidence type="ECO:0000256" key="1">
    <source>
        <dbReference type="ARBA" id="ARBA00004842"/>
    </source>
</evidence>
<evidence type="ECO:0000256" key="6">
    <source>
        <dbReference type="ARBA" id="ARBA00022741"/>
    </source>
</evidence>
<dbReference type="GO" id="GO:0005829">
    <property type="term" value="C:cytosol"/>
    <property type="evidence" value="ECO:0007669"/>
    <property type="project" value="TreeGrafter"/>
</dbReference>
<evidence type="ECO:0000256" key="2">
    <source>
        <dbReference type="ARBA" id="ARBA00006997"/>
    </source>
</evidence>
<proteinExistence type="inferred from homology"/>
<dbReference type="PRINTS" id="PR01100">
    <property type="entry name" value="SHIKIMTKNASE"/>
</dbReference>
<dbReference type="PANTHER" id="PTHR21087:SF16">
    <property type="entry name" value="SHIKIMATE KINASE 1, CHLOROPLASTIC"/>
    <property type="match status" value="1"/>
</dbReference>
<dbReference type="GO" id="GO:0005524">
    <property type="term" value="F:ATP binding"/>
    <property type="evidence" value="ECO:0007669"/>
    <property type="project" value="UniProtKB-UniRule"/>
</dbReference>
<dbReference type="InterPro" id="IPR031322">
    <property type="entry name" value="Shikimate/glucono_kinase"/>
</dbReference>
<dbReference type="EC" id="2.7.1.71" evidence="3 11"/>
<dbReference type="HAMAP" id="MF_00109">
    <property type="entry name" value="Shikimate_kinase"/>
    <property type="match status" value="1"/>
</dbReference>
<name>A0A549YLD7_9BACI</name>
<dbReference type="GO" id="GO:0004765">
    <property type="term" value="F:shikimate kinase activity"/>
    <property type="evidence" value="ECO:0007669"/>
    <property type="project" value="UniProtKB-UniRule"/>
</dbReference>
<accession>A0A549YLD7</accession>
<feature type="binding site" evidence="11">
    <location>
        <position position="132"/>
    </location>
    <ligand>
        <name>substrate</name>
    </ligand>
</feature>
<sequence>MKTIYLIGFMGSGKSTVGKMLGEQLGMPFLDTDQMVESEYGPISAIFRDKGEKAFRTYETEMLKRIPDNNHIVSTGGGIVEQEQNIAFMNGNGIIFHLNASMNEIASRLGNDPNRPLWGTNYAERVRLYNRRKELYIAAADVTILTDGKTAQNITEEISSQLRQS</sequence>
<keyword evidence="6 11" id="KW-0547">Nucleotide-binding</keyword>
<dbReference type="SUPFAM" id="SSF52540">
    <property type="entry name" value="P-loop containing nucleoside triphosphate hydrolases"/>
    <property type="match status" value="1"/>
</dbReference>
<dbReference type="CDD" id="cd00464">
    <property type="entry name" value="SK"/>
    <property type="match status" value="1"/>
</dbReference>
<evidence type="ECO:0000256" key="5">
    <source>
        <dbReference type="ARBA" id="ARBA00022679"/>
    </source>
</evidence>
<dbReference type="GO" id="GO:0008652">
    <property type="term" value="P:amino acid biosynthetic process"/>
    <property type="evidence" value="ECO:0007669"/>
    <property type="project" value="UniProtKB-KW"/>
</dbReference>
<comment type="subunit">
    <text evidence="11">Monomer.</text>
</comment>
<dbReference type="Gene3D" id="3.40.50.300">
    <property type="entry name" value="P-loop containing nucleotide triphosphate hydrolases"/>
    <property type="match status" value="1"/>
</dbReference>
<comment type="caution">
    <text evidence="11">Lacks conserved residue(s) required for the propagation of feature annotation.</text>
</comment>
<comment type="subcellular location">
    <subcellularLocation>
        <location evidence="11">Cytoplasm</location>
    </subcellularLocation>
</comment>
<dbReference type="GO" id="GO:0009423">
    <property type="term" value="P:chorismate biosynthetic process"/>
    <property type="evidence" value="ECO:0007669"/>
    <property type="project" value="UniProtKB-UniRule"/>
</dbReference>
<evidence type="ECO:0000256" key="4">
    <source>
        <dbReference type="ARBA" id="ARBA00022605"/>
    </source>
</evidence>
<feature type="binding site" evidence="11">
    <location>
        <begin position="11"/>
        <end position="16"/>
    </location>
    <ligand>
        <name>ATP</name>
        <dbReference type="ChEBI" id="CHEBI:30616"/>
    </ligand>
</feature>
<evidence type="ECO:0000256" key="3">
    <source>
        <dbReference type="ARBA" id="ARBA00012154"/>
    </source>
</evidence>
<dbReference type="InterPro" id="IPR023000">
    <property type="entry name" value="Shikimate_kinase_CS"/>
</dbReference>
<dbReference type="AlphaFoldDB" id="A0A549YLD7"/>
<evidence type="ECO:0000256" key="10">
    <source>
        <dbReference type="ARBA" id="ARBA00048567"/>
    </source>
</evidence>
<feature type="binding site" evidence="11">
    <location>
        <position position="115"/>
    </location>
    <ligand>
        <name>ATP</name>
        <dbReference type="ChEBI" id="CHEBI:30616"/>
    </ligand>
</feature>
<comment type="pathway">
    <text evidence="1 11">Metabolic intermediate biosynthesis; chorismate biosynthesis; chorismate from D-erythrose 4-phosphate and phosphoenolpyruvate: step 5/7.</text>
</comment>
<evidence type="ECO:0000256" key="9">
    <source>
        <dbReference type="ARBA" id="ARBA00023141"/>
    </source>
</evidence>
<keyword evidence="11" id="KW-0479">Metal-binding</keyword>
<dbReference type="PROSITE" id="PS01128">
    <property type="entry name" value="SHIKIMATE_KINASE"/>
    <property type="match status" value="1"/>
</dbReference>
<dbReference type="Proteomes" id="UP000319280">
    <property type="component" value="Unassembled WGS sequence"/>
</dbReference>
<keyword evidence="9 11" id="KW-0057">Aromatic amino acid biosynthesis</keyword>
<feature type="binding site" evidence="11">
    <location>
        <position position="15"/>
    </location>
    <ligand>
        <name>Mg(2+)</name>
        <dbReference type="ChEBI" id="CHEBI:18420"/>
    </ligand>
</feature>
<dbReference type="RefSeq" id="WP_142791638.1">
    <property type="nucleotide sequence ID" value="NZ_VJMZ01000001.1"/>
</dbReference>
<keyword evidence="13" id="KW-1185">Reference proteome</keyword>
<dbReference type="GO" id="GO:0000287">
    <property type="term" value="F:magnesium ion binding"/>
    <property type="evidence" value="ECO:0007669"/>
    <property type="project" value="UniProtKB-UniRule"/>
</dbReference>
<keyword evidence="8 11" id="KW-0067">ATP-binding</keyword>
<keyword evidence="11" id="KW-0963">Cytoplasm</keyword>
<keyword evidence="5 11" id="KW-0808">Transferase</keyword>
<dbReference type="UniPathway" id="UPA00053">
    <property type="reaction ID" value="UER00088"/>
</dbReference>
<protein>
    <recommendedName>
        <fullName evidence="3 11">Shikimate kinase</fullName>
        <shortName evidence="11">SK</shortName>
        <ecNumber evidence="3 11">2.7.1.71</ecNumber>
    </recommendedName>
</protein>
<gene>
    <name evidence="11" type="primary">aroK</name>
    <name evidence="12" type="ORF">FH966_13840</name>
</gene>
<evidence type="ECO:0000313" key="13">
    <source>
        <dbReference type="Proteomes" id="UP000319280"/>
    </source>
</evidence>
<evidence type="ECO:0000313" key="12">
    <source>
        <dbReference type="EMBL" id="TRM12695.1"/>
    </source>
</evidence>
<feature type="binding site" evidence="11">
    <location>
        <position position="33"/>
    </location>
    <ligand>
        <name>substrate</name>
    </ligand>
</feature>
<comment type="catalytic activity">
    <reaction evidence="10 11">
        <text>shikimate + ATP = 3-phosphoshikimate + ADP + H(+)</text>
        <dbReference type="Rhea" id="RHEA:13121"/>
        <dbReference type="ChEBI" id="CHEBI:15378"/>
        <dbReference type="ChEBI" id="CHEBI:30616"/>
        <dbReference type="ChEBI" id="CHEBI:36208"/>
        <dbReference type="ChEBI" id="CHEBI:145989"/>
        <dbReference type="ChEBI" id="CHEBI:456216"/>
        <dbReference type="EC" id="2.7.1.71"/>
    </reaction>
</comment>
<comment type="similarity">
    <text evidence="2 11">Belongs to the shikimate kinase family.</text>
</comment>
<dbReference type="InterPro" id="IPR027417">
    <property type="entry name" value="P-loop_NTPase"/>
</dbReference>
<evidence type="ECO:0000256" key="11">
    <source>
        <dbReference type="HAMAP-Rule" id="MF_00109"/>
    </source>
</evidence>
<dbReference type="InterPro" id="IPR000623">
    <property type="entry name" value="Shikimate_kinase/TSH1"/>
</dbReference>
<keyword evidence="4 11" id="KW-0028">Amino-acid biosynthesis</keyword>
<keyword evidence="7 11" id="KW-0418">Kinase</keyword>
<dbReference type="GO" id="GO:0009073">
    <property type="term" value="P:aromatic amino acid family biosynthetic process"/>
    <property type="evidence" value="ECO:0007669"/>
    <property type="project" value="UniProtKB-KW"/>
</dbReference>
<reference evidence="12 13" key="1">
    <citation type="submission" date="2019-07" db="EMBL/GenBank/DDBJ databases">
        <title>Genomic analysis of Lentibacillus sp. NKC851-2.</title>
        <authorList>
            <person name="Oh Y.J."/>
        </authorList>
    </citation>
    <scope>NUCLEOTIDE SEQUENCE [LARGE SCALE GENOMIC DNA]</scope>
    <source>
        <strain evidence="12 13">NKC851-2</strain>
    </source>
</reference>
<evidence type="ECO:0000256" key="7">
    <source>
        <dbReference type="ARBA" id="ARBA00022777"/>
    </source>
</evidence>
<comment type="caution">
    <text evidence="12">The sequence shown here is derived from an EMBL/GenBank/DDBJ whole genome shotgun (WGS) entry which is preliminary data.</text>
</comment>
<feature type="binding site" evidence="11">
    <location>
        <position position="56"/>
    </location>
    <ligand>
        <name>substrate</name>
    </ligand>
</feature>
<dbReference type="Pfam" id="PF01202">
    <property type="entry name" value="SKI"/>
    <property type="match status" value="1"/>
</dbReference>
<evidence type="ECO:0000256" key="8">
    <source>
        <dbReference type="ARBA" id="ARBA00022840"/>
    </source>
</evidence>
<dbReference type="EMBL" id="VJMZ01000001">
    <property type="protein sequence ID" value="TRM12695.1"/>
    <property type="molecule type" value="Genomic_DNA"/>
</dbReference>
<keyword evidence="11" id="KW-0460">Magnesium</keyword>
<feature type="binding site" evidence="11">
    <location>
        <position position="77"/>
    </location>
    <ligand>
        <name>substrate</name>
    </ligand>
</feature>
<comment type="cofactor">
    <cofactor evidence="11">
        <name>Mg(2+)</name>
        <dbReference type="ChEBI" id="CHEBI:18420"/>
    </cofactor>
    <text evidence="11">Binds 1 Mg(2+) ion per subunit.</text>
</comment>
<dbReference type="PANTHER" id="PTHR21087">
    <property type="entry name" value="SHIKIMATE KINASE"/>
    <property type="match status" value="1"/>
</dbReference>
<organism evidence="12 13">
    <name type="scientific">Lentibacillus cibarius</name>
    <dbReference type="NCBI Taxonomy" id="2583219"/>
    <lineage>
        <taxon>Bacteria</taxon>
        <taxon>Bacillati</taxon>
        <taxon>Bacillota</taxon>
        <taxon>Bacilli</taxon>
        <taxon>Bacillales</taxon>
        <taxon>Bacillaceae</taxon>
        <taxon>Lentibacillus</taxon>
    </lineage>
</organism>
<comment type="function">
    <text evidence="11">Catalyzes the specific phosphorylation of the 3-hydroxyl group of shikimic acid using ATP as a cosubstrate.</text>
</comment>